<dbReference type="RefSeq" id="WP_073399383.1">
    <property type="nucleotide sequence ID" value="NZ_FQTV01000003.1"/>
</dbReference>
<dbReference type="PANTHER" id="PTHR12526">
    <property type="entry name" value="GLYCOSYLTRANSFERASE"/>
    <property type="match status" value="1"/>
</dbReference>
<evidence type="ECO:0000313" key="3">
    <source>
        <dbReference type="Proteomes" id="UP000184509"/>
    </source>
</evidence>
<name>A0A1M4WIP2_9BACE</name>
<dbReference type="GO" id="GO:0016757">
    <property type="term" value="F:glycosyltransferase activity"/>
    <property type="evidence" value="ECO:0007669"/>
    <property type="project" value="InterPro"/>
</dbReference>
<organism evidence="2 3">
    <name type="scientific">Bacteroides luti</name>
    <dbReference type="NCBI Taxonomy" id="1297750"/>
    <lineage>
        <taxon>Bacteria</taxon>
        <taxon>Pseudomonadati</taxon>
        <taxon>Bacteroidota</taxon>
        <taxon>Bacteroidia</taxon>
        <taxon>Bacteroidales</taxon>
        <taxon>Bacteroidaceae</taxon>
        <taxon>Bacteroides</taxon>
    </lineage>
</organism>
<dbReference type="Proteomes" id="UP000184509">
    <property type="component" value="Unassembled WGS sequence"/>
</dbReference>
<dbReference type="InterPro" id="IPR001296">
    <property type="entry name" value="Glyco_trans_1"/>
</dbReference>
<dbReference type="SUPFAM" id="SSF53756">
    <property type="entry name" value="UDP-Glycosyltransferase/glycogen phosphorylase"/>
    <property type="match status" value="1"/>
</dbReference>
<evidence type="ECO:0000259" key="1">
    <source>
        <dbReference type="Pfam" id="PF00534"/>
    </source>
</evidence>
<sequence>MDLIFATEGRFVRRKNGAIYSIDGGFTNALWDRYLNTFDRLYVLARVDSNDNTPINENYIASNEKVSFIDVPYFIGPFQYMKKKLQIRRFMEKNITNEFAYICRVPGVIGGEAIKILRKKRIPYAVEVVGDPWDVYAPGSINHPLRPFLRLLATYSLKKIVFESDCALYVTKNALQKRYPTRNDIFSISASDVCIKDSDIVEYPIFLDTKKVYNLISVGSLSQMYKSPDIALEAVAKLKKEGINCHLTWLGDGIYRLKMIELSEKLGIRENVEFKGNVPQKKVREGLLHSDIFLLVSRTEGLPRAVIEAMASGLPCIGTKVGGIPELLEDDVLIEPNNSDELVAIIKKMIRDLDFSKKQVIRNISESCKYKESILTEHRNIFFNKLIEINKK</sequence>
<evidence type="ECO:0000313" key="2">
    <source>
        <dbReference type="EMBL" id="SHE81096.1"/>
    </source>
</evidence>
<keyword evidence="3" id="KW-1185">Reference proteome</keyword>
<dbReference type="EMBL" id="FQTV01000003">
    <property type="protein sequence ID" value="SHE81096.1"/>
    <property type="molecule type" value="Genomic_DNA"/>
</dbReference>
<dbReference type="AlphaFoldDB" id="A0A1M4WIP2"/>
<accession>A0A1M4WIP2</accession>
<protein>
    <submittedName>
        <fullName evidence="2">Glycosyltransferase involved in cell wall bisynthesis</fullName>
    </submittedName>
</protein>
<keyword evidence="2" id="KW-0808">Transferase</keyword>
<dbReference type="Pfam" id="PF00534">
    <property type="entry name" value="Glycos_transf_1"/>
    <property type="match status" value="1"/>
</dbReference>
<gene>
    <name evidence="2" type="ORF">SAMN05444405_10393</name>
</gene>
<proteinExistence type="predicted"/>
<dbReference type="Gene3D" id="3.40.50.2000">
    <property type="entry name" value="Glycogen Phosphorylase B"/>
    <property type="match status" value="2"/>
</dbReference>
<reference evidence="2 3" key="1">
    <citation type="submission" date="2016-11" db="EMBL/GenBank/DDBJ databases">
        <authorList>
            <person name="Jaros S."/>
            <person name="Januszkiewicz K."/>
            <person name="Wedrychowicz H."/>
        </authorList>
    </citation>
    <scope>NUCLEOTIDE SEQUENCE [LARGE SCALE GENOMIC DNA]</scope>
    <source>
        <strain evidence="2 3">DSM 26991</strain>
    </source>
</reference>
<dbReference type="OrthoDB" id="9790710at2"/>
<dbReference type="STRING" id="1297750.SAMN05444405_10393"/>
<feature type="domain" description="Glycosyl transferase family 1" evidence="1">
    <location>
        <begin position="213"/>
        <end position="355"/>
    </location>
</feature>
<dbReference type="PANTHER" id="PTHR12526:SF630">
    <property type="entry name" value="GLYCOSYLTRANSFERASE"/>
    <property type="match status" value="1"/>
</dbReference>